<feature type="domain" description="4Fe-4S ferredoxin-type" evidence="5">
    <location>
        <begin position="40"/>
        <end position="69"/>
    </location>
</feature>
<dbReference type="STRING" id="1246637.MTBBW1_440005"/>
<evidence type="ECO:0000256" key="3">
    <source>
        <dbReference type="ARBA" id="ARBA00023014"/>
    </source>
</evidence>
<dbReference type="PROSITE" id="PS51379">
    <property type="entry name" value="4FE4S_FER_2"/>
    <property type="match status" value="2"/>
</dbReference>
<evidence type="ECO:0000256" key="1">
    <source>
        <dbReference type="ARBA" id="ARBA00022723"/>
    </source>
</evidence>
<name>A0A1W1HH79_9BACT</name>
<evidence type="ECO:0000313" key="7">
    <source>
        <dbReference type="Proteomes" id="UP000191931"/>
    </source>
</evidence>
<evidence type="ECO:0000313" key="6">
    <source>
        <dbReference type="EMBL" id="SLM31800.1"/>
    </source>
</evidence>
<dbReference type="InterPro" id="IPR017900">
    <property type="entry name" value="4Fe4S_Fe_S_CS"/>
</dbReference>
<accession>A0A1W1HH79</accession>
<keyword evidence="2" id="KW-0408">Iron</keyword>
<dbReference type="EMBL" id="FWEV01000286">
    <property type="protein sequence ID" value="SLM31800.1"/>
    <property type="molecule type" value="Genomic_DNA"/>
</dbReference>
<evidence type="ECO:0000256" key="4">
    <source>
        <dbReference type="SAM" id="MobiDB-lite"/>
    </source>
</evidence>
<proteinExistence type="predicted"/>
<dbReference type="PANTHER" id="PTHR43122:SF2">
    <property type="entry name" value="FERREDOXIN SUBUNIT OF PYRUVATE:FLAVODOXIN OXIDOREDUCTASE"/>
    <property type="match status" value="1"/>
</dbReference>
<dbReference type="PROSITE" id="PS00198">
    <property type="entry name" value="4FE4S_FER_1"/>
    <property type="match status" value="1"/>
</dbReference>
<dbReference type="OrthoDB" id="9804603at2"/>
<dbReference type="PANTHER" id="PTHR43122">
    <property type="entry name" value="FERREDOXIN SUBUNIT OF PYRUVATE:FLAVODOXIN OXIDOREDUCTASE-RELATED"/>
    <property type="match status" value="1"/>
</dbReference>
<reference evidence="6 7" key="1">
    <citation type="submission" date="2017-03" db="EMBL/GenBank/DDBJ databases">
        <authorList>
            <person name="Afonso C.L."/>
            <person name="Miller P.J."/>
            <person name="Scott M.A."/>
            <person name="Spackman E."/>
            <person name="Goraichik I."/>
            <person name="Dimitrov K.M."/>
            <person name="Suarez D.L."/>
            <person name="Swayne D.E."/>
        </authorList>
    </citation>
    <scope>NUCLEOTIDE SEQUENCE [LARGE SCALE GENOMIC DNA]</scope>
    <source>
        <strain evidence="6">PRJEB14757</strain>
    </source>
</reference>
<gene>
    <name evidence="6" type="ORF">MTBBW1_440005</name>
</gene>
<dbReference type="RefSeq" id="WP_080800931.1">
    <property type="nucleotide sequence ID" value="NZ_LT828541.1"/>
</dbReference>
<dbReference type="GO" id="GO:0046872">
    <property type="term" value="F:metal ion binding"/>
    <property type="evidence" value="ECO:0007669"/>
    <property type="project" value="UniProtKB-KW"/>
</dbReference>
<dbReference type="AlphaFoldDB" id="A0A1W1HH79"/>
<keyword evidence="7" id="KW-1185">Reference proteome</keyword>
<dbReference type="SUPFAM" id="SSF54862">
    <property type="entry name" value="4Fe-4S ferredoxins"/>
    <property type="match status" value="1"/>
</dbReference>
<sequence length="96" mass="10417">MAFKHIIDAERCKGCGLCVDVCPKKVLDISDQVSPRGYFPAFQARPGDCIHCTLCCVMCPDVAISIIELENGGGKSSEAEPATDLKNDNVDNREDK</sequence>
<feature type="domain" description="4Fe-4S ferredoxin-type" evidence="5">
    <location>
        <begin position="3"/>
        <end position="32"/>
    </location>
</feature>
<feature type="region of interest" description="Disordered" evidence="4">
    <location>
        <begin position="72"/>
        <end position="96"/>
    </location>
</feature>
<keyword evidence="3" id="KW-0411">Iron-sulfur</keyword>
<dbReference type="GO" id="GO:0051536">
    <property type="term" value="F:iron-sulfur cluster binding"/>
    <property type="evidence" value="ECO:0007669"/>
    <property type="project" value="UniProtKB-KW"/>
</dbReference>
<protein>
    <recommendedName>
        <fullName evidence="5">4Fe-4S ferredoxin-type domain-containing protein</fullName>
    </recommendedName>
</protein>
<evidence type="ECO:0000259" key="5">
    <source>
        <dbReference type="PROSITE" id="PS51379"/>
    </source>
</evidence>
<evidence type="ECO:0000256" key="2">
    <source>
        <dbReference type="ARBA" id="ARBA00023004"/>
    </source>
</evidence>
<dbReference type="Gene3D" id="3.30.70.20">
    <property type="match status" value="1"/>
</dbReference>
<keyword evidence="1" id="KW-0479">Metal-binding</keyword>
<dbReference type="InterPro" id="IPR017896">
    <property type="entry name" value="4Fe4S_Fe-S-bd"/>
</dbReference>
<dbReference type="Proteomes" id="UP000191931">
    <property type="component" value="Unassembled WGS sequence"/>
</dbReference>
<dbReference type="Pfam" id="PF12838">
    <property type="entry name" value="Fer4_7"/>
    <property type="match status" value="1"/>
</dbReference>
<organism evidence="6 7">
    <name type="scientific">Desulfamplus magnetovallimortis</name>
    <dbReference type="NCBI Taxonomy" id="1246637"/>
    <lineage>
        <taxon>Bacteria</taxon>
        <taxon>Pseudomonadati</taxon>
        <taxon>Thermodesulfobacteriota</taxon>
        <taxon>Desulfobacteria</taxon>
        <taxon>Desulfobacterales</taxon>
        <taxon>Desulfobacteraceae</taxon>
        <taxon>Desulfamplus</taxon>
    </lineage>
</organism>
<feature type="compositionally biased region" description="Basic and acidic residues" evidence="4">
    <location>
        <begin position="83"/>
        <end position="96"/>
    </location>
</feature>